<feature type="non-terminal residue" evidence="1">
    <location>
        <position position="89"/>
    </location>
</feature>
<dbReference type="Proteomes" id="UP001186974">
    <property type="component" value="Unassembled WGS sequence"/>
</dbReference>
<name>A0ACC3CT13_9PEZI</name>
<gene>
    <name evidence="1" type="ORF">LTS18_001713</name>
</gene>
<dbReference type="EMBL" id="JAWDJW010012173">
    <property type="protein sequence ID" value="KAK3044279.1"/>
    <property type="molecule type" value="Genomic_DNA"/>
</dbReference>
<organism evidence="1 2">
    <name type="scientific">Coniosporium uncinatum</name>
    <dbReference type="NCBI Taxonomy" id="93489"/>
    <lineage>
        <taxon>Eukaryota</taxon>
        <taxon>Fungi</taxon>
        <taxon>Dikarya</taxon>
        <taxon>Ascomycota</taxon>
        <taxon>Pezizomycotina</taxon>
        <taxon>Dothideomycetes</taxon>
        <taxon>Dothideomycetes incertae sedis</taxon>
        <taxon>Coniosporium</taxon>
    </lineage>
</organism>
<evidence type="ECO:0000313" key="1">
    <source>
        <dbReference type="EMBL" id="KAK3044279.1"/>
    </source>
</evidence>
<proteinExistence type="predicted"/>
<comment type="caution">
    <text evidence="1">The sequence shown here is derived from an EMBL/GenBank/DDBJ whole genome shotgun (WGS) entry which is preliminary data.</text>
</comment>
<protein>
    <submittedName>
        <fullName evidence="1">Uncharacterized protein</fullName>
    </submittedName>
</protein>
<evidence type="ECO:0000313" key="2">
    <source>
        <dbReference type="Proteomes" id="UP001186974"/>
    </source>
</evidence>
<accession>A0ACC3CT13</accession>
<keyword evidence="2" id="KW-1185">Reference proteome</keyword>
<sequence>MATNGTSTEQKFDPHFTEHVIKTIGPKCPDRERFVLSKLIQHLHDFTREVELTVDEWMAGVHFINSIGQISDAKRNEGQRMSDILGLES</sequence>
<reference evidence="1" key="1">
    <citation type="submission" date="2024-09" db="EMBL/GenBank/DDBJ databases">
        <title>Black Yeasts Isolated from many extreme environments.</title>
        <authorList>
            <person name="Coleine C."/>
            <person name="Stajich J.E."/>
            <person name="Selbmann L."/>
        </authorList>
    </citation>
    <scope>NUCLEOTIDE SEQUENCE</scope>
    <source>
        <strain evidence="1">CCFEE 5737</strain>
    </source>
</reference>